<keyword evidence="12" id="KW-1185">Reference proteome</keyword>
<gene>
    <name evidence="11" type="ORF">BJ875DRAFT_405092</name>
</gene>
<evidence type="ECO:0000256" key="8">
    <source>
        <dbReference type="PROSITE-ProRule" id="PRU01016"/>
    </source>
</evidence>
<keyword evidence="7" id="KW-0539">Nucleus</keyword>
<comment type="subcellular location">
    <subcellularLocation>
        <location evidence="1">Nucleus</location>
    </subcellularLocation>
</comment>
<dbReference type="Pfam" id="PF25423">
    <property type="entry name" value="DUF7893"/>
    <property type="match status" value="1"/>
</dbReference>
<dbReference type="OrthoDB" id="5376140at2759"/>
<accession>A0A9P7YF66</accession>
<evidence type="ECO:0000256" key="6">
    <source>
        <dbReference type="ARBA" id="ARBA00023125"/>
    </source>
</evidence>
<dbReference type="InterPro" id="IPR057215">
    <property type="entry name" value="DUF7893"/>
</dbReference>
<dbReference type="GO" id="GO:0044027">
    <property type="term" value="P:negative regulation of gene expression via chromosomal CpG island methylation"/>
    <property type="evidence" value="ECO:0007669"/>
    <property type="project" value="TreeGrafter"/>
</dbReference>
<dbReference type="PROSITE" id="PS00094">
    <property type="entry name" value="C5_MTASE_1"/>
    <property type="match status" value="1"/>
</dbReference>
<evidence type="ECO:0000256" key="1">
    <source>
        <dbReference type="ARBA" id="ARBA00004123"/>
    </source>
</evidence>
<feature type="region of interest" description="Disordered" evidence="9">
    <location>
        <begin position="1"/>
        <end position="39"/>
    </location>
</feature>
<comment type="caution">
    <text evidence="11">The sequence shown here is derived from an EMBL/GenBank/DDBJ whole genome shotgun (WGS) entry which is preliminary data.</text>
</comment>
<feature type="region of interest" description="Disordered" evidence="9">
    <location>
        <begin position="1312"/>
        <end position="1337"/>
    </location>
</feature>
<evidence type="ECO:0000313" key="11">
    <source>
        <dbReference type="EMBL" id="KAG9232357.1"/>
    </source>
</evidence>
<dbReference type="EMBL" id="MU251553">
    <property type="protein sequence ID" value="KAG9232357.1"/>
    <property type="molecule type" value="Genomic_DNA"/>
</dbReference>
<reference evidence="11" key="1">
    <citation type="journal article" date="2021" name="IMA Fungus">
        <title>Genomic characterization of three marine fungi, including Emericellopsis atlantica sp. nov. with signatures of a generalist lifestyle and marine biomass degradation.</title>
        <authorList>
            <person name="Hagestad O.C."/>
            <person name="Hou L."/>
            <person name="Andersen J.H."/>
            <person name="Hansen E.H."/>
            <person name="Altermark B."/>
            <person name="Li C."/>
            <person name="Kuhnert E."/>
            <person name="Cox R.J."/>
            <person name="Crous P.W."/>
            <person name="Spatafora J.W."/>
            <person name="Lail K."/>
            <person name="Amirebrahimi M."/>
            <person name="Lipzen A."/>
            <person name="Pangilinan J."/>
            <person name="Andreopoulos W."/>
            <person name="Hayes R.D."/>
            <person name="Ng V."/>
            <person name="Grigoriev I.V."/>
            <person name="Jackson S.A."/>
            <person name="Sutton T.D.S."/>
            <person name="Dobson A.D.W."/>
            <person name="Rama T."/>
        </authorList>
    </citation>
    <scope>NUCLEOTIDE SEQUENCE</scope>
    <source>
        <strain evidence="11">TRa018bII</strain>
    </source>
</reference>
<keyword evidence="6" id="KW-0238">DNA-binding</keyword>
<dbReference type="InterPro" id="IPR043151">
    <property type="entry name" value="BAH_sf"/>
</dbReference>
<dbReference type="EC" id="2.1.1.37" evidence="2"/>
<dbReference type="InterPro" id="IPR001525">
    <property type="entry name" value="C5_MeTfrase"/>
</dbReference>
<dbReference type="GO" id="GO:0003886">
    <property type="term" value="F:DNA (cytosine-5-)-methyltransferase activity"/>
    <property type="evidence" value="ECO:0007669"/>
    <property type="project" value="UniProtKB-EC"/>
</dbReference>
<dbReference type="Gene3D" id="3.40.50.150">
    <property type="entry name" value="Vaccinia Virus protein VP39"/>
    <property type="match status" value="1"/>
</dbReference>
<organism evidence="11 12">
    <name type="scientific">Amylocarpus encephaloides</name>
    <dbReference type="NCBI Taxonomy" id="45428"/>
    <lineage>
        <taxon>Eukaryota</taxon>
        <taxon>Fungi</taxon>
        <taxon>Dikarya</taxon>
        <taxon>Ascomycota</taxon>
        <taxon>Pezizomycotina</taxon>
        <taxon>Leotiomycetes</taxon>
        <taxon>Helotiales</taxon>
        <taxon>Helotiales incertae sedis</taxon>
        <taxon>Amylocarpus</taxon>
    </lineage>
</organism>
<dbReference type="SUPFAM" id="SSF53335">
    <property type="entry name" value="S-adenosyl-L-methionine-dependent methyltransferases"/>
    <property type="match status" value="1"/>
</dbReference>
<dbReference type="Pfam" id="PF00145">
    <property type="entry name" value="DNA_methylase"/>
    <property type="match status" value="1"/>
</dbReference>
<dbReference type="PANTHER" id="PTHR10629">
    <property type="entry name" value="CYTOSINE-SPECIFIC METHYLTRANSFERASE"/>
    <property type="match status" value="1"/>
</dbReference>
<feature type="region of interest" description="Disordered" evidence="9">
    <location>
        <begin position="1122"/>
        <end position="1261"/>
    </location>
</feature>
<evidence type="ECO:0000259" key="10">
    <source>
        <dbReference type="PROSITE" id="PS51038"/>
    </source>
</evidence>
<proteinExistence type="inferred from homology"/>
<protein>
    <recommendedName>
        <fullName evidence="2">DNA (cytosine-5-)-methyltransferase</fullName>
        <ecNumber evidence="2">2.1.1.37</ecNumber>
    </recommendedName>
</protein>
<feature type="compositionally biased region" description="Acidic residues" evidence="9">
    <location>
        <begin position="1313"/>
        <end position="1324"/>
    </location>
</feature>
<feature type="domain" description="BAH" evidence="10">
    <location>
        <begin position="420"/>
        <end position="546"/>
    </location>
</feature>
<evidence type="ECO:0000256" key="3">
    <source>
        <dbReference type="ARBA" id="ARBA00022603"/>
    </source>
</evidence>
<dbReference type="InterPro" id="IPR018117">
    <property type="entry name" value="C5_DNA_meth_AS"/>
</dbReference>
<keyword evidence="3 8" id="KW-0489">Methyltransferase</keyword>
<evidence type="ECO:0000256" key="2">
    <source>
        <dbReference type="ARBA" id="ARBA00011975"/>
    </source>
</evidence>
<evidence type="ECO:0000313" key="12">
    <source>
        <dbReference type="Proteomes" id="UP000824998"/>
    </source>
</evidence>
<dbReference type="InterPro" id="IPR050390">
    <property type="entry name" value="C5-Methyltransferase"/>
</dbReference>
<dbReference type="GO" id="GO:0032259">
    <property type="term" value="P:methylation"/>
    <property type="evidence" value="ECO:0007669"/>
    <property type="project" value="UniProtKB-KW"/>
</dbReference>
<feature type="compositionally biased region" description="Basic and acidic residues" evidence="9">
    <location>
        <begin position="1167"/>
        <end position="1183"/>
    </location>
</feature>
<keyword evidence="5 8" id="KW-0949">S-adenosyl-L-methionine</keyword>
<keyword evidence="4 8" id="KW-0808">Transferase</keyword>
<dbReference type="Proteomes" id="UP000824998">
    <property type="component" value="Unassembled WGS sequence"/>
</dbReference>
<comment type="similarity">
    <text evidence="8">Belongs to the class I-like SAM-binding methyltransferase superfamily. C5-methyltransferase family.</text>
</comment>
<feature type="compositionally biased region" description="Polar residues" evidence="9">
    <location>
        <begin position="72"/>
        <end position="86"/>
    </location>
</feature>
<feature type="compositionally biased region" description="Low complexity" evidence="9">
    <location>
        <begin position="1184"/>
        <end position="1193"/>
    </location>
</feature>
<dbReference type="Gene3D" id="3.90.120.10">
    <property type="entry name" value="DNA Methylase, subunit A, domain 2"/>
    <property type="match status" value="1"/>
</dbReference>
<dbReference type="InterPro" id="IPR029063">
    <property type="entry name" value="SAM-dependent_MTases_sf"/>
</dbReference>
<feature type="compositionally biased region" description="Low complexity" evidence="9">
    <location>
        <begin position="1217"/>
        <end position="1247"/>
    </location>
</feature>
<dbReference type="GO" id="GO:0003677">
    <property type="term" value="F:DNA binding"/>
    <property type="evidence" value="ECO:0007669"/>
    <property type="project" value="UniProtKB-KW"/>
</dbReference>
<feature type="region of interest" description="Disordered" evidence="9">
    <location>
        <begin position="53"/>
        <end position="90"/>
    </location>
</feature>
<dbReference type="PROSITE" id="PS51038">
    <property type="entry name" value="BAH"/>
    <property type="match status" value="1"/>
</dbReference>
<dbReference type="GO" id="GO:0005634">
    <property type="term" value="C:nucleus"/>
    <property type="evidence" value="ECO:0007669"/>
    <property type="project" value="UniProtKB-SubCell"/>
</dbReference>
<evidence type="ECO:0000256" key="7">
    <source>
        <dbReference type="ARBA" id="ARBA00023242"/>
    </source>
</evidence>
<dbReference type="PRINTS" id="PR00105">
    <property type="entry name" value="C5METTRFRASE"/>
</dbReference>
<evidence type="ECO:0000256" key="9">
    <source>
        <dbReference type="SAM" id="MobiDB-lite"/>
    </source>
</evidence>
<sequence>MDPLMIYDEPPTSSRYRFHDAGESTDTPNGLPSILQREDETYPRVSFKHAHKLGGKDELVASNSNSSDSASKHTPYSDGTSTPTSELDNRDCNGLRLKFSPFGFSDLTYPKSCYQDYQPPLPLSQESHAIEDLLKEASRLDGGTEEDFIEIELSSFSVYHPSDNYNHANRLTGLQFMHTKLGKASFAFDGILSVGNIRRYVQGVRFDAVPIGNYGKDRHSVEGNIWIYSIRNAKTESGIYYKLKSPAPEYERFHKPFIWLADLAKHFVDFCQSCETNGVTLSRFRGEFSAWLWKEHGESEIFQRWWKVYGRHDFCQAVAVNIGFLKKEYDGQDNSWFEDQPLYKEAVTLTSISKQETKETSTIVTPYIYDLFSHLAFGKWLKVAKPVGHESFQQHSSSPHLNLSQRSTIEVVIPMPQKPIAIAVGDVLSVTKDTQSNWKDEVSSHREIDDSWYVYVQGIEHDGAGKELYRVLWLYSPADTPCGKMKYPYSNERFLSDNCNCKDPLITEEEVLCVKSVRWNGEPSSGKHIFIRQTWLAGKEKFISLQEGHKQCEHLRAKAPLTISSITAAYPIGQTVLVPPKSNRKSSYGLEPYEVAEYVSDPQNGKLSVVLRKLLRKNEVDNKGRPNELVYTDETEAFPCSKLNRKCLVRCYPAKAVASKEIPVPYSKDGTGNAFYICSRLVEGELKPIHEAFPNSLIQGFDPQTPVDRDKLQGLDLYCGGGNFGRGLEEGGALHNKWAVDYYNVAAHTYLANASDPLPKMFYGSVNDMLAQAVRGNPGKSDLIPAPGEVDFIAAGSPCQGFSLLNPVANNDNGLRNQSLVASVAAYVDFYRPKYGLLENVLNMAQKGDGRDNDVLSQLICAIVGMGYQIELFVLDAWSCGSPQTRSRIFVAFAAPGCPMMTHPELSHQHPKTIRDRTLGQLSNGQAFGERKFGPTPFNYVSIGMASRHLPYIGDGQVNQSIRYPYHVLPTGVSESLLQQIKCIPTRPRGMNFVTTWNNGEGPMTQQQRELFPLRTKAGGIPERVKPTSRAWGRITANDLLPTVIVSPSPLCARMGRALHWDQDRPMSIAELGIAQGFPEDEVLVGRAASWAKILGNSVCRTVSIALGISLREAWLNNQPQPFVPPGKAAVKIQQSLKRPRGRELDVGSDNPNDESNLDNPLSTKSAEARVREIRKIPRRKGDASASSSSSGSRRLFASKPENGAPRNSFRLRRPSRMSLSSTPDPLTTVPNTFSNSSSSISTAKTSYPESTEMASASLLRSRRHTENFEITSQLLPRGSMTKTLIQTEVTKCGSSRRKEVPVGATIVSLVTSDEEESDSEDNETMVLDRKSTRPNLSSKKYAIVDNSSFTPYESTKKFLTKTTKR</sequence>
<dbReference type="Gene3D" id="2.30.30.490">
    <property type="match status" value="1"/>
</dbReference>
<dbReference type="InterPro" id="IPR001025">
    <property type="entry name" value="BAH_dom"/>
</dbReference>
<name>A0A9P7YF66_9HELO</name>
<evidence type="ECO:0000256" key="4">
    <source>
        <dbReference type="ARBA" id="ARBA00022679"/>
    </source>
</evidence>
<feature type="active site" evidence="8">
    <location>
        <position position="799"/>
    </location>
</feature>
<evidence type="ECO:0000256" key="5">
    <source>
        <dbReference type="ARBA" id="ARBA00022691"/>
    </source>
</evidence>
<dbReference type="PROSITE" id="PS51679">
    <property type="entry name" value="SAM_MT_C5"/>
    <property type="match status" value="1"/>
</dbReference>
<dbReference type="PANTHER" id="PTHR10629:SF54">
    <property type="entry name" value="DNA METHYLTRANSFERASE DIM-2"/>
    <property type="match status" value="1"/>
</dbReference>
<dbReference type="GO" id="GO:0003682">
    <property type="term" value="F:chromatin binding"/>
    <property type="evidence" value="ECO:0007669"/>
    <property type="project" value="InterPro"/>
</dbReference>